<protein>
    <submittedName>
        <fullName evidence="2">Uncharacterized protein</fullName>
    </submittedName>
</protein>
<reference evidence="2 3" key="1">
    <citation type="journal article" date="2023" name="Int. J. Mol. Sci.">
        <title>De Novo Assembly and Annotation of 11 Diverse Shrub Willow (Salix) Genomes Reveals Novel Gene Organization in Sex-Linked Regions.</title>
        <authorList>
            <person name="Hyden B."/>
            <person name="Feng K."/>
            <person name="Yates T.B."/>
            <person name="Jawdy S."/>
            <person name="Cereghino C."/>
            <person name="Smart L.B."/>
            <person name="Muchero W."/>
        </authorList>
    </citation>
    <scope>NUCLEOTIDE SEQUENCE [LARGE SCALE GENOMIC DNA]</scope>
    <source>
        <tissue evidence="2">Shoot tip</tissue>
    </source>
</reference>
<proteinExistence type="predicted"/>
<evidence type="ECO:0000256" key="1">
    <source>
        <dbReference type="SAM" id="MobiDB-lite"/>
    </source>
</evidence>
<sequence>MGSSMIFKCKFPNTTHDPSVPRNKEKLHYTKTKKKPAKNSNL</sequence>
<evidence type="ECO:0000313" key="3">
    <source>
        <dbReference type="Proteomes" id="UP001162972"/>
    </source>
</evidence>
<dbReference type="Proteomes" id="UP001162972">
    <property type="component" value="Chromosome 1"/>
</dbReference>
<comment type="caution">
    <text evidence="2">The sequence shown here is derived from an EMBL/GenBank/DDBJ whole genome shotgun (WGS) entry which is preliminary data.</text>
</comment>
<gene>
    <name evidence="2" type="ORF">OIU84_022590</name>
</gene>
<feature type="compositionally biased region" description="Basic residues" evidence="1">
    <location>
        <begin position="29"/>
        <end position="42"/>
    </location>
</feature>
<dbReference type="EMBL" id="JAPFFJ010000005">
    <property type="protein sequence ID" value="KAJ6427026.1"/>
    <property type="molecule type" value="Genomic_DNA"/>
</dbReference>
<name>A0AAD6KNZ3_9ROSI</name>
<dbReference type="AlphaFoldDB" id="A0AAD6KNZ3"/>
<organism evidence="2 3">
    <name type="scientific">Salix udensis</name>
    <dbReference type="NCBI Taxonomy" id="889485"/>
    <lineage>
        <taxon>Eukaryota</taxon>
        <taxon>Viridiplantae</taxon>
        <taxon>Streptophyta</taxon>
        <taxon>Embryophyta</taxon>
        <taxon>Tracheophyta</taxon>
        <taxon>Spermatophyta</taxon>
        <taxon>Magnoliopsida</taxon>
        <taxon>eudicotyledons</taxon>
        <taxon>Gunneridae</taxon>
        <taxon>Pentapetalae</taxon>
        <taxon>rosids</taxon>
        <taxon>fabids</taxon>
        <taxon>Malpighiales</taxon>
        <taxon>Salicaceae</taxon>
        <taxon>Saliceae</taxon>
        <taxon>Salix</taxon>
    </lineage>
</organism>
<accession>A0AAD6KNZ3</accession>
<evidence type="ECO:0000313" key="2">
    <source>
        <dbReference type="EMBL" id="KAJ6427026.1"/>
    </source>
</evidence>
<feature type="region of interest" description="Disordered" evidence="1">
    <location>
        <begin position="1"/>
        <end position="42"/>
    </location>
</feature>
<keyword evidence="3" id="KW-1185">Reference proteome</keyword>